<sequence length="358" mass="40498">MDDNSDPTLLTLGTHTLMNEEEGKYRVTNNERHWNLYINRIQTNDRGFYMCQINSQTMVKQIGYLDVLEPPVINEELTSSDTIVDELSKVSLRCATEGYPKPSVTWRRVDGKSLNLGQFGGKKFLAQNWNGEYLNITQVNRDDMGAYLCIATNGVLPAVSKLRPKIRVHNQLVSAYIGSDVELECSVEASPKPETVWLTSDGQRLDESKTLNQRKSHGPHLPSSSPNFTMVSSTSPITPFPNGSTSLMDNLNVKNFRKNKKKYYFDENSDGYRTIVRLTIRHIDSYDFGSYKCLAKNKLGEKEGLIRLYEVPVPTLPPTTTTSTTTTTTRRPTVQTTIQSKLKQSNRNKNKKEEGNDL</sequence>
<feature type="domain" description="Ig-like" evidence="10">
    <location>
        <begin position="70"/>
        <end position="160"/>
    </location>
</feature>
<evidence type="ECO:0000256" key="1">
    <source>
        <dbReference type="ARBA" id="ARBA00004236"/>
    </source>
</evidence>
<evidence type="ECO:0000259" key="10">
    <source>
        <dbReference type="PROSITE" id="PS50835"/>
    </source>
</evidence>
<dbReference type="Proteomes" id="UP000616769">
    <property type="component" value="Unassembled WGS sequence"/>
</dbReference>
<dbReference type="EMBL" id="JXLN01017814">
    <property type="protein sequence ID" value="KPM11745.1"/>
    <property type="molecule type" value="Genomic_DNA"/>
</dbReference>
<reference evidence="11 12" key="1">
    <citation type="journal article" date="2015" name="Parasit. Vectors">
        <title>Draft genome of the scabies mite.</title>
        <authorList>
            <person name="Rider S.D.Jr."/>
            <person name="Morgan M.S."/>
            <person name="Arlian L.G."/>
        </authorList>
    </citation>
    <scope>NUCLEOTIDE SEQUENCE [LARGE SCALE GENOMIC DNA]</scope>
    <source>
        <strain evidence="11">Arlian Lab</strain>
    </source>
</reference>
<evidence type="ECO:0000313" key="12">
    <source>
        <dbReference type="Proteomes" id="UP000616769"/>
    </source>
</evidence>
<feature type="region of interest" description="Disordered" evidence="9">
    <location>
        <begin position="211"/>
        <end position="244"/>
    </location>
</feature>
<dbReference type="GO" id="GO:0005886">
    <property type="term" value="C:plasma membrane"/>
    <property type="evidence" value="ECO:0007669"/>
    <property type="project" value="UniProtKB-SubCell"/>
</dbReference>
<dbReference type="PANTHER" id="PTHR12231">
    <property type="entry name" value="CTX-RELATED TYPE I TRANSMEMBRANE PROTEIN"/>
    <property type="match status" value="1"/>
</dbReference>
<feature type="compositionally biased region" description="Low complexity" evidence="9">
    <location>
        <begin position="318"/>
        <end position="337"/>
    </location>
</feature>
<feature type="domain" description="Ig-like" evidence="10">
    <location>
        <begin position="164"/>
        <end position="297"/>
    </location>
</feature>
<organism evidence="11 12">
    <name type="scientific">Sarcoptes scabiei</name>
    <name type="common">Itch mite</name>
    <name type="synonym">Acarus scabiei</name>
    <dbReference type="NCBI Taxonomy" id="52283"/>
    <lineage>
        <taxon>Eukaryota</taxon>
        <taxon>Metazoa</taxon>
        <taxon>Ecdysozoa</taxon>
        <taxon>Arthropoda</taxon>
        <taxon>Chelicerata</taxon>
        <taxon>Arachnida</taxon>
        <taxon>Acari</taxon>
        <taxon>Acariformes</taxon>
        <taxon>Sarcoptiformes</taxon>
        <taxon>Astigmata</taxon>
        <taxon>Psoroptidia</taxon>
        <taxon>Sarcoptoidea</taxon>
        <taxon>Sarcoptidae</taxon>
        <taxon>Sarcoptinae</taxon>
        <taxon>Sarcoptes</taxon>
    </lineage>
</organism>
<evidence type="ECO:0000256" key="4">
    <source>
        <dbReference type="ARBA" id="ARBA00022737"/>
    </source>
</evidence>
<dbReference type="InterPro" id="IPR051170">
    <property type="entry name" value="Neural/epithelial_adhesion"/>
</dbReference>
<keyword evidence="5" id="KW-0472">Membrane</keyword>
<keyword evidence="8" id="KW-0393">Immunoglobulin domain</keyword>
<name>A0A132AMB2_SARSC</name>
<evidence type="ECO:0000256" key="8">
    <source>
        <dbReference type="ARBA" id="ARBA00023319"/>
    </source>
</evidence>
<keyword evidence="4" id="KW-0677">Repeat</keyword>
<keyword evidence="7" id="KW-0325">Glycoprotein</keyword>
<feature type="compositionally biased region" description="Polar residues" evidence="9">
    <location>
        <begin position="222"/>
        <end position="244"/>
    </location>
</feature>
<dbReference type="Pfam" id="PF13927">
    <property type="entry name" value="Ig_3"/>
    <property type="match status" value="2"/>
</dbReference>
<dbReference type="SUPFAM" id="SSF48726">
    <property type="entry name" value="Immunoglobulin"/>
    <property type="match status" value="3"/>
</dbReference>
<keyword evidence="2" id="KW-1003">Cell membrane</keyword>
<gene>
    <name evidence="11" type="ORF">QR98_0103200</name>
</gene>
<dbReference type="InterPro" id="IPR036179">
    <property type="entry name" value="Ig-like_dom_sf"/>
</dbReference>
<keyword evidence="3" id="KW-0732">Signal</keyword>
<dbReference type="PANTHER" id="PTHR12231:SF253">
    <property type="entry name" value="DPR-INTERACTING PROTEIN ETA, ISOFORM B-RELATED"/>
    <property type="match status" value="1"/>
</dbReference>
<comment type="subcellular location">
    <subcellularLocation>
        <location evidence="1">Cell membrane</location>
    </subcellularLocation>
</comment>
<dbReference type="AlphaFoldDB" id="A0A132AMB2"/>
<dbReference type="InterPro" id="IPR007110">
    <property type="entry name" value="Ig-like_dom"/>
</dbReference>
<protein>
    <recommendedName>
        <fullName evidence="10">Ig-like domain-containing protein</fullName>
    </recommendedName>
</protein>
<evidence type="ECO:0000313" key="11">
    <source>
        <dbReference type="EMBL" id="KPM11745.1"/>
    </source>
</evidence>
<dbReference type="InterPro" id="IPR013783">
    <property type="entry name" value="Ig-like_fold"/>
</dbReference>
<evidence type="ECO:0000256" key="5">
    <source>
        <dbReference type="ARBA" id="ARBA00023136"/>
    </source>
</evidence>
<accession>A0A132AMB2</accession>
<evidence type="ECO:0000256" key="2">
    <source>
        <dbReference type="ARBA" id="ARBA00022475"/>
    </source>
</evidence>
<dbReference type="PROSITE" id="PS50835">
    <property type="entry name" value="IG_LIKE"/>
    <property type="match status" value="2"/>
</dbReference>
<dbReference type="FunFam" id="2.60.40.10:FF:000328">
    <property type="entry name" value="CLUMA_CG000981, isoform A"/>
    <property type="match status" value="1"/>
</dbReference>
<dbReference type="SMART" id="SM00409">
    <property type="entry name" value="IG"/>
    <property type="match status" value="2"/>
</dbReference>
<dbReference type="GO" id="GO:0043005">
    <property type="term" value="C:neuron projection"/>
    <property type="evidence" value="ECO:0007669"/>
    <property type="project" value="TreeGrafter"/>
</dbReference>
<evidence type="ECO:0000256" key="6">
    <source>
        <dbReference type="ARBA" id="ARBA00023157"/>
    </source>
</evidence>
<feature type="region of interest" description="Disordered" evidence="9">
    <location>
        <begin position="315"/>
        <end position="358"/>
    </location>
</feature>
<evidence type="ECO:0000256" key="7">
    <source>
        <dbReference type="ARBA" id="ARBA00023180"/>
    </source>
</evidence>
<proteinExistence type="predicted"/>
<dbReference type="InterPro" id="IPR003598">
    <property type="entry name" value="Ig_sub2"/>
</dbReference>
<dbReference type="OrthoDB" id="6512881at2759"/>
<dbReference type="InterPro" id="IPR003599">
    <property type="entry name" value="Ig_sub"/>
</dbReference>
<dbReference type="Gene3D" id="2.60.40.10">
    <property type="entry name" value="Immunoglobulins"/>
    <property type="match status" value="4"/>
</dbReference>
<keyword evidence="6" id="KW-1015">Disulfide bond</keyword>
<evidence type="ECO:0000256" key="9">
    <source>
        <dbReference type="SAM" id="MobiDB-lite"/>
    </source>
</evidence>
<comment type="caution">
    <text evidence="11">The sequence shown here is derived from an EMBL/GenBank/DDBJ whole genome shotgun (WGS) entry which is preliminary data.</text>
</comment>
<evidence type="ECO:0000256" key="3">
    <source>
        <dbReference type="ARBA" id="ARBA00022729"/>
    </source>
</evidence>
<dbReference type="VEuPathDB" id="VectorBase:SSCA003357"/>
<dbReference type="SMART" id="SM00408">
    <property type="entry name" value="IGc2"/>
    <property type="match status" value="2"/>
</dbReference>